<evidence type="ECO:0000313" key="4">
    <source>
        <dbReference type="Proteomes" id="UP000075840"/>
    </source>
</evidence>
<keyword evidence="4" id="KW-1185">Reference proteome</keyword>
<dbReference type="EMBL" id="APCN01001535">
    <property type="status" value="NOT_ANNOTATED_CDS"/>
    <property type="molecule type" value="Genomic_DNA"/>
</dbReference>
<sequence length="3712" mass="426670">MCIKETRTDPSCISALFEAISSKDETMLKNALRMATIETVLCFESTYGVSPLIWCVQTGDVSYLGLVECLLSTGLYDCQMVDSKGRPVLASIAEKHTDNPKFVEKLIELEIQGVDEVTACYRILRQNSLQLLKLYIALKKLDGAALFQSLANALIQLEVKNFPLSSELKIYVQWKLADYGHRHLSGDYNPPPGQTTHHEWKSHIKVISDCWSVIAEKYDTGDYVDIDDRLLQRLTVIHNHLYFLQYKPFVKHLPMIELIFCLALFLRSFKVDSVVYRMLVNKRLILQFLRMIVRQLNYIKRSLLDIETKLKGIVQDHDQSLDVLKRDAIIESISEELETMAVPNKSYVVDQFCEKMAAVIYKTGTLLDQPCENDLIVDFLKHIKKSNKQWAQQKIDEINYLKQESKDRLIALVKSRIPCTTHPVNVADRLIKLMKGKTSLAQIVADESFSMEHLMSKQDRRTVRRMIKCYNKTKQYYSLTKIYGSLSQVGELNHKNGAVFVPCIKRAFTVLGETMKNTKSTPNMPHGRIRNTVEKLLMPQLSAFNISHRNTYAKAFSLKRLLIADNLEENILINLPLYMTVVRVMLLLLIAVLGADIRRSFYGMLYECNTVQALRSLLLYVENDDDFAKMLKECLKEVKKYFDNIEKLLKELEHSPVGQKAQFENVKQHFTQQYTLSKELRTMLETEEAISNLRKTCFACTDIITIRRLLRWKLESHHPNRLLQRMSKEWDTSTTEINSMVNLDTRLVTINIATVPNKLKMIQMAMDSAYYYGCIEHTRQLAKQIGIDATDDSKHQTLNTKLRSYYDNMFFLDNKWKSINEFCKQNHILLPSDKVNSLREEDEARLQQLFEERQNRLRTILEIGNIREVEDIASCLKTISPCIIAALEYIQLEVCEILTTVGYFGDNFYYLKHRIPMIMGKSYRNLLAHDALSYDMLSDSGEEKLLINAIVLANTKITLFPTANNKPQCRNTIELSFPTPENTFRWVEKQEKIIEVLKADDSQLLQVMMQAGGEIKSHFYYELQPDQHQPSHLDLTKIVHRFCRPNSTVIQLLGRYFPSFAKTYHHPEIMLQNALERSDFHQVIELYCSLPEMEFDKRVFSWPMLLSKFSSDFIARLPLQRKQEYLNLFLDYGNESCARKMISNHIQNPSQHTVSHAMIRGMYSVVELLVQNTSRLQTNDMELAIIMHWNDLLPAIAVKIELDAKEYVTLIETAVKVNNEKAVEYLLHDKLKRTEKALKVCIVTAALHGRNNILKYLLSHFFTPASILLEALREAAATKHWITTRLLLEAVGSEELECPSDARMTDILLGFVTLGQSRLIRKIGSLYKFNYESIKYHPLALAVEYRKATPRMIASLRLLSFGWLDCTSILHEIILQGSDEPSWNAIWSNIDDHLSKIFTLNSDHCTLAINVLQRWKTIAFVEQIKSSNTSLCCAIQSNDISILRTLLSRSRDMRNLNNTSILQEIVFQIGSLIVRLDTEHGQWDVRTCCDKMINRMTHLFASSNETCWQEFTIVCGEVVVHFSVFASEEISQPIEVEFNIRNNTRFIDNLQDVQIIANEVFNKHTVVHATFTKGNRTVHFWRLEDWTCAYDIYPPNSAIDLLPLVNIPALFRKTVLHCAALKETDVETLKLLMENGAHPLLKDKFGKTPVHHALQNPLKPELALCLMRECVERCLCSVDGSSLIEVTDGDGKNKLIHTATIWGHEDAILYLLRNNADVTARNVHLQTPAHIVAVKPMYNSVALMKILLDQDRGLLNLVDSYGCTPLGWAAKVGNIKLLHTIMEYRPDFDNTSANRDALKYALMAHHAQWVKCFIEFLTANGIQGITKLLDMDLIILSLDVDDWQLSVVLLEYELGHTLTKQPTRAISSKDETMLADALRMATIETVLCFESTYGVSPLIWCVQTGDVSYLGLVECLLSTGLYDCQMVDSKGRPKLDGAALFQSLANALIQLEVKNFPLSSELKIYVQWKLADYGHRHLSGDYNPPPGQTTHHEWKSHIKVISDCWSVIAEKYDTGDYVDIDDRLLQRLKVIHNHLYFLQYKPFVKHLPMREMIFCLAIFLTIFHHPREYFMFRLIVNKCLVMDFVRTIVRQVECIKENLEKIEEDLKMITNASDSWTNNSIASFFEILIERLEIANIPNKAYIAKQLHQKRTRPSFTVVVELFKTMKKYDKQWATSKIPEMKQLVKECREHLISAIKNHIPSALHPANVADRLIAQMKSNTLIDTAVTGIVANESFNMEAFMGGKDRRSIRKLRKCYKHGKQFYSLWKINNCFSDMDKASLEHPEVIFGSVKRVLTVLGESVKNTNSTPNMPNKWINLMFQKFLTYQFTDCTIFLRNVYAKQFSLARLSITYDMEREILKEVSEQVVPFLLKLRILFISALAGIRRTFCGMLYRCASLEALRSLLQYANIEIDASGEETHWYAEVEYFFNHKTPNPKRPVKHAALFEQVELQLIQQCAIIKEWLAMIQTQNRVPFSSLRQTCFACNDITTIRRLLRWKLESCYPNKMLQRMCNTWNSSTLERINISTLFPSLSAIDPDTVSGNLRRIQQAMGSAHYCIDHTRKLTCDFRIANSIDETMLEELNTILRPYYDNMFLLDHKWKALQTFCKKHQLPWNIPLAAELRVRDQALLQQLFDNRRKKLRSLLEIYGIRKVEDIAILIKNDNPLVHASLQYYQQEICEMLTAVGYFGDSFHYLKHRLPMIIGKSYRNLLAHDNLSYNVLTDGGDEKIVINAFILAHTTHNLFDEMQGDQIEFSFPAIEDTYEWIDDQHRLLTAVKSDDVERVNEIMQTGGDLRGLFCTSPFHQLERVNYLLKHVHRFCLPNSAVIKLLGRYFPTFADYNHRPDMMLQRALVRQDYEKVVELFSIKTVVKNECNLESTIETLNRVPVNVFAWPMFLSRVLAKTMTAISWLDKQVYLNLFLDYGNESCAREMISSYIKNPEQSTVSHAMIRGMYSVVELLVQNTSRLQTNDMEHAIIMHWNDLLPAIAVKIELDAKEYVTLLETAVKVNNEKAVEYLLQDTLKRTAKALKVCIVTAAVHGRDKLLKQLLEDYPIKDCTVLSTALHQAALYCRWRCVRTLLETKAAADVFMSDFKSVDANALLLLVTCDQVQLIGKIESVNPAVYCTRMQHPFAVAIRYSTDTLRMIASLRLLGFGWLDCTSILHEIILQGSDEPSWNALWSDIDDQLSKTFTLNSDHCTLAINVLQRWKTIAFVEQIKSSNTSLCCAIQSNNISILRTLLSRSRDMRNLNNSGILQEVVFQISSSIVRLDTEHDQWDVRTCCDKMINRMTHLFASSNETCWQEFTIVCGEVVVHFSVFASEEISQPIEVEFNIRNNTRFIDNLQDVQIIANEVFNKHTVVHATFTKGNRTVHFWRLEDWTCAYDIYPPNSAIDLSPILNVQVLAGQTVMHEAMMWEVDQEMIQLLVKNGASPLVVDACGDTPINGALRNFPMPEVAIYLIDECLRHDLRDAEGFTLKDAVYKHQLLVDAAVNGQTIAVKRFLQLNIDLTTAYSDGKTVAHMVACTQLANSVHMMEMLLDYDSRLIDMVDVNGCTPLAYAAEVGSVAMLNLILKYNPKLEMMPTSRIALRTAICEHQVGWAKRFLGVLHEKQVRGITSIDGDDEDDDLVVLSLKCNDLQLSKALIEYELGHPVEETTKDNIPRIQKILQSTTLDEPRVPMQILIEINNLAGAKEFFAILRNISAKITQTADNK</sequence>
<dbReference type="Pfam" id="PF12796">
    <property type="entry name" value="Ank_2"/>
    <property type="match status" value="2"/>
</dbReference>
<evidence type="ECO:0000256" key="1">
    <source>
        <dbReference type="ARBA" id="ARBA00022737"/>
    </source>
</evidence>
<dbReference type="InterPro" id="IPR002110">
    <property type="entry name" value="Ankyrin_rpt"/>
</dbReference>
<keyword evidence="1" id="KW-0677">Repeat</keyword>
<dbReference type="VEuPathDB" id="VectorBase:AARA21_008749"/>
<name>A0A182HWR9_ANOAR</name>
<protein>
    <submittedName>
        <fullName evidence="3">Uncharacterized protein</fullName>
    </submittedName>
</protein>
<dbReference type="SUPFAM" id="SSF48403">
    <property type="entry name" value="Ankyrin repeat"/>
    <property type="match status" value="3"/>
</dbReference>
<reference evidence="3" key="1">
    <citation type="submission" date="2022-08" db="UniProtKB">
        <authorList>
            <consortium name="EnsemblMetazoa"/>
        </authorList>
    </citation>
    <scope>IDENTIFICATION</scope>
    <source>
        <strain evidence="3">Dongola</strain>
    </source>
</reference>
<dbReference type="PANTHER" id="PTHR24198:SF165">
    <property type="entry name" value="ANKYRIN REPEAT-CONTAINING PROTEIN-RELATED"/>
    <property type="match status" value="1"/>
</dbReference>
<dbReference type="VEuPathDB" id="VectorBase:AARA005748"/>
<dbReference type="SUPFAM" id="SSF140860">
    <property type="entry name" value="Pseudo ankyrin repeat-like"/>
    <property type="match status" value="1"/>
</dbReference>
<dbReference type="SMART" id="SM00248">
    <property type="entry name" value="ANK"/>
    <property type="match status" value="20"/>
</dbReference>
<accession>A0A182HWR9</accession>
<keyword evidence="2" id="KW-0040">ANK repeat</keyword>
<dbReference type="VEuPathDB" id="VectorBase:AARA21_000387"/>
<organism evidence="3 4">
    <name type="scientific">Anopheles arabiensis</name>
    <name type="common">Mosquito</name>
    <dbReference type="NCBI Taxonomy" id="7173"/>
    <lineage>
        <taxon>Eukaryota</taxon>
        <taxon>Metazoa</taxon>
        <taxon>Ecdysozoa</taxon>
        <taxon>Arthropoda</taxon>
        <taxon>Hexapoda</taxon>
        <taxon>Insecta</taxon>
        <taxon>Pterygota</taxon>
        <taxon>Neoptera</taxon>
        <taxon>Endopterygota</taxon>
        <taxon>Diptera</taxon>
        <taxon>Nematocera</taxon>
        <taxon>Culicoidea</taxon>
        <taxon>Culicidae</taxon>
        <taxon>Anophelinae</taxon>
        <taxon>Anopheles</taxon>
    </lineage>
</organism>
<dbReference type="VEuPathDB" id="VectorBase:AARA21_010862"/>
<dbReference type="EnsemblMetazoa" id="AARA005748-RA">
    <property type="protein sequence ID" value="AARA005748-PA"/>
    <property type="gene ID" value="AARA005748"/>
</dbReference>
<evidence type="ECO:0000313" key="3">
    <source>
        <dbReference type="EnsemblMetazoa" id="AARA005748-PA"/>
    </source>
</evidence>
<dbReference type="Proteomes" id="UP000075840">
    <property type="component" value="Unassembled WGS sequence"/>
</dbReference>
<evidence type="ECO:0000256" key="2">
    <source>
        <dbReference type="ARBA" id="ARBA00023043"/>
    </source>
</evidence>
<dbReference type="Gene3D" id="1.25.40.20">
    <property type="entry name" value="Ankyrin repeat-containing domain"/>
    <property type="match status" value="5"/>
</dbReference>
<dbReference type="InterPro" id="IPR036770">
    <property type="entry name" value="Ankyrin_rpt-contain_sf"/>
</dbReference>
<proteinExistence type="predicted"/>
<dbReference type="PANTHER" id="PTHR24198">
    <property type="entry name" value="ANKYRIN REPEAT AND PROTEIN KINASE DOMAIN-CONTAINING PROTEIN"/>
    <property type="match status" value="1"/>
</dbReference>
<dbReference type="EMBL" id="APCN01001534">
    <property type="status" value="NOT_ANNOTATED_CDS"/>
    <property type="molecule type" value="Genomic_DNA"/>
</dbReference>